<dbReference type="EMBL" id="CADEPI010000001">
    <property type="protein sequence ID" value="CAB3359114.1"/>
    <property type="molecule type" value="Genomic_DNA"/>
</dbReference>
<organism evidence="2 3">
    <name type="scientific">Cloeon dipterum</name>
    <dbReference type="NCBI Taxonomy" id="197152"/>
    <lineage>
        <taxon>Eukaryota</taxon>
        <taxon>Metazoa</taxon>
        <taxon>Ecdysozoa</taxon>
        <taxon>Arthropoda</taxon>
        <taxon>Hexapoda</taxon>
        <taxon>Insecta</taxon>
        <taxon>Pterygota</taxon>
        <taxon>Palaeoptera</taxon>
        <taxon>Ephemeroptera</taxon>
        <taxon>Pisciforma</taxon>
        <taxon>Baetidae</taxon>
        <taxon>Cloeon</taxon>
    </lineage>
</organism>
<dbReference type="Proteomes" id="UP000494165">
    <property type="component" value="Unassembled WGS sequence"/>
</dbReference>
<dbReference type="AlphaFoldDB" id="A0A8S1BT95"/>
<feature type="region of interest" description="Disordered" evidence="1">
    <location>
        <begin position="1"/>
        <end position="45"/>
    </location>
</feature>
<dbReference type="Pfam" id="PF15810">
    <property type="entry name" value="CCDC117"/>
    <property type="match status" value="1"/>
</dbReference>
<proteinExistence type="predicted"/>
<reference evidence="2 3" key="1">
    <citation type="submission" date="2020-04" db="EMBL/GenBank/DDBJ databases">
        <authorList>
            <person name="Alioto T."/>
            <person name="Alioto T."/>
            <person name="Gomez Garrido J."/>
        </authorList>
    </citation>
    <scope>NUCLEOTIDE SEQUENCE [LARGE SCALE GENOMIC DNA]</scope>
</reference>
<name>A0A8S1BT95_9INSE</name>
<dbReference type="InterPro" id="IPR031630">
    <property type="entry name" value="CCDC117"/>
</dbReference>
<accession>A0A8S1BT95</accession>
<evidence type="ECO:0000313" key="3">
    <source>
        <dbReference type="Proteomes" id="UP000494165"/>
    </source>
</evidence>
<protein>
    <submittedName>
        <fullName evidence="2">Uncharacterized protein</fullName>
    </submittedName>
</protein>
<evidence type="ECO:0000313" key="2">
    <source>
        <dbReference type="EMBL" id="CAB3359114.1"/>
    </source>
</evidence>
<evidence type="ECO:0000256" key="1">
    <source>
        <dbReference type="SAM" id="MobiDB-lite"/>
    </source>
</evidence>
<sequence length="228" mass="25516">MHLMEAKSSQHGHDLTRPPSLPQLGSSPPQSWLHSPPAQMPWSTNQPSLVRFTGRVMYGDCVGMNNPRFSPTPAPIPGPSQVHSLGIKRKFDDDEAEMMNAVNKLHISESALASHKAGLHALNHEEVENMACGPRLVLSDELKQLTAQDSILPKPLMDRMRNKNSMALVLWQPPKPRLLPMLEPEEDGNNNNNSGESIDLNIMPTFNEEPRLSNYMDLQDEDVEMEML</sequence>
<gene>
    <name evidence="2" type="ORF">CLODIP_2_CD05206</name>
</gene>
<feature type="compositionally biased region" description="Low complexity" evidence="1">
    <location>
        <begin position="22"/>
        <end position="31"/>
    </location>
</feature>
<keyword evidence="3" id="KW-1185">Reference proteome</keyword>
<comment type="caution">
    <text evidence="2">The sequence shown here is derived from an EMBL/GenBank/DDBJ whole genome shotgun (WGS) entry which is preliminary data.</text>
</comment>
<feature type="region of interest" description="Disordered" evidence="1">
    <location>
        <begin position="179"/>
        <end position="199"/>
    </location>
</feature>